<name>A0A9Q0R154_9MAGN</name>
<keyword evidence="2" id="KW-1185">Reference proteome</keyword>
<sequence length="170" mass="18009">MLPSSLAVQTNKPRLGTTLVTRASVIQRPPHRIVIIDLHSIRKVRSLEAINRIDGKGYRVDDCGLERKTIGCVQSGQDSTIPIDVAAIGGTILSESAAALVSSKTTLVMEVIITDSSFIGGGVVLVDVGRKGAIPRPEGAVQGGRRDGLELKVDERAPTQHMIAGWGVPI</sequence>
<reference evidence="1" key="1">
    <citation type="journal article" date="2023" name="Plant J.">
        <title>The genome of the king protea, Protea cynaroides.</title>
        <authorList>
            <person name="Chang J."/>
            <person name="Duong T.A."/>
            <person name="Schoeman C."/>
            <person name="Ma X."/>
            <person name="Roodt D."/>
            <person name="Barker N."/>
            <person name="Li Z."/>
            <person name="Van de Peer Y."/>
            <person name="Mizrachi E."/>
        </authorList>
    </citation>
    <scope>NUCLEOTIDE SEQUENCE</scope>
    <source>
        <tissue evidence="1">Young leaves</tissue>
    </source>
</reference>
<dbReference type="Proteomes" id="UP001141806">
    <property type="component" value="Unassembled WGS sequence"/>
</dbReference>
<gene>
    <name evidence="1" type="ORF">NE237_009875</name>
</gene>
<comment type="caution">
    <text evidence="1">The sequence shown here is derived from an EMBL/GenBank/DDBJ whole genome shotgun (WGS) entry which is preliminary data.</text>
</comment>
<evidence type="ECO:0000313" key="1">
    <source>
        <dbReference type="EMBL" id="KAJ4979095.1"/>
    </source>
</evidence>
<protein>
    <submittedName>
        <fullName evidence="1">Uncharacterized protein</fullName>
    </submittedName>
</protein>
<dbReference type="AlphaFoldDB" id="A0A9Q0R154"/>
<accession>A0A9Q0R154</accession>
<evidence type="ECO:0000313" key="2">
    <source>
        <dbReference type="Proteomes" id="UP001141806"/>
    </source>
</evidence>
<organism evidence="1 2">
    <name type="scientific">Protea cynaroides</name>
    <dbReference type="NCBI Taxonomy" id="273540"/>
    <lineage>
        <taxon>Eukaryota</taxon>
        <taxon>Viridiplantae</taxon>
        <taxon>Streptophyta</taxon>
        <taxon>Embryophyta</taxon>
        <taxon>Tracheophyta</taxon>
        <taxon>Spermatophyta</taxon>
        <taxon>Magnoliopsida</taxon>
        <taxon>Proteales</taxon>
        <taxon>Proteaceae</taxon>
        <taxon>Protea</taxon>
    </lineage>
</organism>
<proteinExistence type="predicted"/>
<dbReference type="EMBL" id="JAMYWD010000002">
    <property type="protein sequence ID" value="KAJ4979095.1"/>
    <property type="molecule type" value="Genomic_DNA"/>
</dbReference>